<accession>A0A1G9L4P5</accession>
<evidence type="ECO:0000313" key="2">
    <source>
        <dbReference type="Proteomes" id="UP000198683"/>
    </source>
</evidence>
<feature type="non-terminal residue" evidence="1">
    <location>
        <position position="26"/>
    </location>
</feature>
<gene>
    <name evidence="1" type="ORF">SAMN05421874_1241</name>
</gene>
<dbReference type="AlphaFoldDB" id="A0A1G9L4P5"/>
<organism evidence="1 2">
    <name type="scientific">Nonomuraea maritima</name>
    <dbReference type="NCBI Taxonomy" id="683260"/>
    <lineage>
        <taxon>Bacteria</taxon>
        <taxon>Bacillati</taxon>
        <taxon>Actinomycetota</taxon>
        <taxon>Actinomycetes</taxon>
        <taxon>Streptosporangiales</taxon>
        <taxon>Streptosporangiaceae</taxon>
        <taxon>Nonomuraea</taxon>
    </lineage>
</organism>
<sequence length="26" mass="2832">MSTTLTPILTANWDQPGSYTLDGYGE</sequence>
<name>A0A1G9L4P5_9ACTN</name>
<keyword evidence="2" id="KW-1185">Reference proteome</keyword>
<dbReference type="EMBL" id="FNFB01000024">
    <property type="protein sequence ID" value="SDL56565.1"/>
    <property type="molecule type" value="Genomic_DNA"/>
</dbReference>
<dbReference type="Proteomes" id="UP000198683">
    <property type="component" value="Unassembled WGS sequence"/>
</dbReference>
<proteinExistence type="predicted"/>
<evidence type="ECO:0000313" key="1">
    <source>
        <dbReference type="EMBL" id="SDL56565.1"/>
    </source>
</evidence>
<protein>
    <submittedName>
        <fullName evidence="1">NADH-quinone oxidoreductase subunit F</fullName>
    </submittedName>
</protein>
<reference evidence="1 2" key="1">
    <citation type="submission" date="2016-10" db="EMBL/GenBank/DDBJ databases">
        <authorList>
            <person name="de Groot N.N."/>
        </authorList>
    </citation>
    <scope>NUCLEOTIDE SEQUENCE [LARGE SCALE GENOMIC DNA]</scope>
    <source>
        <strain evidence="1 2">CGMCC 4.5681</strain>
    </source>
</reference>